<proteinExistence type="predicted"/>
<comment type="caution">
    <text evidence="1">The sequence shown here is derived from an EMBL/GenBank/DDBJ whole genome shotgun (WGS) entry which is preliminary data.</text>
</comment>
<name>A0A4Z2CTH6_SCHJA</name>
<gene>
    <name evidence="1" type="ORF">EWB00_007655</name>
</gene>
<keyword evidence="2" id="KW-1185">Reference proteome</keyword>
<evidence type="ECO:0000313" key="1">
    <source>
        <dbReference type="EMBL" id="TNN07542.1"/>
    </source>
</evidence>
<reference evidence="1 2" key="1">
    <citation type="submission" date="2019-03" db="EMBL/GenBank/DDBJ databases">
        <title>An improved genome assembly of the fluke Schistosoma japonicum.</title>
        <authorList>
            <person name="Hu W."/>
            <person name="Luo F."/>
            <person name="Yin M."/>
            <person name="Mo X."/>
            <person name="Sun C."/>
            <person name="Wu Q."/>
            <person name="Zhu B."/>
            <person name="Xiang M."/>
            <person name="Wang J."/>
            <person name="Wang Y."/>
            <person name="Zhang T."/>
            <person name="Xu B."/>
            <person name="Zheng H."/>
            <person name="Feng Z."/>
        </authorList>
    </citation>
    <scope>NUCLEOTIDE SEQUENCE [LARGE SCALE GENOMIC DNA]</scope>
    <source>
        <strain evidence="1">HuSjv2</strain>
        <tissue evidence="1">Worms</tissue>
    </source>
</reference>
<accession>A0A4Z2CTH6</accession>
<organism evidence="1 2">
    <name type="scientific">Schistosoma japonicum</name>
    <name type="common">Blood fluke</name>
    <dbReference type="NCBI Taxonomy" id="6182"/>
    <lineage>
        <taxon>Eukaryota</taxon>
        <taxon>Metazoa</taxon>
        <taxon>Spiralia</taxon>
        <taxon>Lophotrochozoa</taxon>
        <taxon>Platyhelminthes</taxon>
        <taxon>Trematoda</taxon>
        <taxon>Digenea</taxon>
        <taxon>Strigeidida</taxon>
        <taxon>Schistosomatoidea</taxon>
        <taxon>Schistosomatidae</taxon>
        <taxon>Schistosoma</taxon>
    </lineage>
</organism>
<dbReference type="EMBL" id="SKCS01000427">
    <property type="protein sequence ID" value="TNN07542.1"/>
    <property type="molecule type" value="Genomic_DNA"/>
</dbReference>
<dbReference type="AlphaFoldDB" id="A0A4Z2CTH6"/>
<protein>
    <submittedName>
        <fullName evidence="1">Uncharacterized protein</fullName>
    </submittedName>
</protein>
<dbReference type="OrthoDB" id="2018023at2759"/>
<evidence type="ECO:0000313" key="2">
    <source>
        <dbReference type="Proteomes" id="UP000311919"/>
    </source>
</evidence>
<sequence>MDKKSENEFDSWNSKMVSGVEFLYKVKVPITNELPTLHIISPVNFEYDFLHERQVIADCDEYLKAKGKSDATLSTPTSLSQPNLLLRNDKQDAELPLKVHAPSFQSLSTADSCLPLFVGTLPPAASHLVSGKILQPSIVDGGASNQQFLPKQIQYDEPKCSSSELTQMTSEFAIPTTCTYLKDFDIQSDDPFTTTELKTINELEELKKILMHDSVFGSCPLEAKQLTTKVMVDNDNEGSAIISSSETHLVNSKNLSYSPFSGSEYKNGLCKFPESVSLLQETSSSCLRNNHAIDPKTKRYAEVGTPLNGFHNYFASGSVQTKSTESFVSHLSSSVPRCLNSSPLTVRPQAFSGLTELDGPVNTEKIYSNFKITTTNMGNVDPNYSHMKFEESLLSWATSCGFSHSHARRLLELGVQKRVFSCENLEQNKLILLNLLHTFNSLLTTFSTSQSSHKFSEQSALLIAVTFPNDLSKAQQLARLVIYLEQNGFSQDIICQYIQNPESKENEAVVKFLNNLTICTNAPHNVNPVNLLFSTPRGMKSPEK</sequence>
<dbReference type="Proteomes" id="UP000311919">
    <property type="component" value="Unassembled WGS sequence"/>
</dbReference>